<proteinExistence type="inferred from homology"/>
<keyword evidence="8" id="KW-0732">Signal</keyword>
<evidence type="ECO:0000256" key="4">
    <source>
        <dbReference type="ARBA" id="ARBA00022989"/>
    </source>
</evidence>
<feature type="region of interest" description="Disordered" evidence="6">
    <location>
        <begin position="700"/>
        <end position="724"/>
    </location>
</feature>
<evidence type="ECO:0000313" key="10">
    <source>
        <dbReference type="EMBL" id="KAJ7419004.1"/>
    </source>
</evidence>
<evidence type="ECO:0000256" key="5">
    <source>
        <dbReference type="ARBA" id="ARBA00023136"/>
    </source>
</evidence>
<name>A0ABQ9DBZ8_9PASS</name>
<feature type="transmembrane region" description="Helical" evidence="7">
    <location>
        <begin position="96"/>
        <end position="114"/>
    </location>
</feature>
<comment type="caution">
    <text evidence="10">The sequence shown here is derived from an EMBL/GenBank/DDBJ whole genome shotgun (WGS) entry which is preliminary data.</text>
</comment>
<accession>A0ABQ9DBZ8</accession>
<keyword evidence="5 7" id="KW-0472">Membrane</keyword>
<dbReference type="Gene3D" id="1.10.8.1120">
    <property type="entry name" value="Histone RNA hairpin-binding protein RNA-binding domain"/>
    <property type="match status" value="2"/>
</dbReference>
<dbReference type="Pfam" id="PF10272">
    <property type="entry name" value="Tmpp129"/>
    <property type="match status" value="1"/>
</dbReference>
<protein>
    <recommendedName>
        <fullName evidence="9">Histone RNA hairpin-binding protein RNA-binding domain-containing protein</fullName>
    </recommendedName>
</protein>
<keyword evidence="3 7" id="KW-0812">Transmembrane</keyword>
<dbReference type="InterPro" id="IPR038294">
    <property type="entry name" value="SLBP_RNA_bind_sf"/>
</dbReference>
<organism evidence="10 11">
    <name type="scientific">Willisornis vidua</name>
    <name type="common">Xingu scale-backed antbird</name>
    <dbReference type="NCBI Taxonomy" id="1566151"/>
    <lineage>
        <taxon>Eukaryota</taxon>
        <taxon>Metazoa</taxon>
        <taxon>Chordata</taxon>
        <taxon>Craniata</taxon>
        <taxon>Vertebrata</taxon>
        <taxon>Euteleostomi</taxon>
        <taxon>Archelosauria</taxon>
        <taxon>Archosauria</taxon>
        <taxon>Dinosauria</taxon>
        <taxon>Saurischia</taxon>
        <taxon>Theropoda</taxon>
        <taxon>Coelurosauria</taxon>
        <taxon>Aves</taxon>
        <taxon>Neognathae</taxon>
        <taxon>Neoaves</taxon>
        <taxon>Telluraves</taxon>
        <taxon>Australaves</taxon>
        <taxon>Passeriformes</taxon>
        <taxon>Thamnophilidae</taxon>
        <taxon>Willisornis</taxon>
    </lineage>
</organism>
<gene>
    <name evidence="10" type="ORF">WISP_56054</name>
</gene>
<feature type="compositionally biased region" description="Polar residues" evidence="6">
    <location>
        <begin position="705"/>
        <end position="724"/>
    </location>
</feature>
<keyword evidence="4 7" id="KW-1133">Transmembrane helix</keyword>
<evidence type="ECO:0000256" key="7">
    <source>
        <dbReference type="SAM" id="Phobius"/>
    </source>
</evidence>
<feature type="compositionally biased region" description="Acidic residues" evidence="6">
    <location>
        <begin position="840"/>
        <end position="870"/>
    </location>
</feature>
<evidence type="ECO:0000256" key="8">
    <source>
        <dbReference type="SAM" id="SignalP"/>
    </source>
</evidence>
<dbReference type="PANTHER" id="PTHR31322">
    <property type="entry name" value="E3 UBIQUITIN-PROTEIN LIGASE TM129"/>
    <property type="match status" value="1"/>
</dbReference>
<feature type="domain" description="Histone RNA hairpin-binding protein RNA-binding" evidence="9">
    <location>
        <begin position="389"/>
        <end position="458"/>
    </location>
</feature>
<dbReference type="Pfam" id="PF15247">
    <property type="entry name" value="SLBP_RNA_bind"/>
    <property type="match status" value="2"/>
</dbReference>
<feature type="region of interest" description="Disordered" evidence="6">
    <location>
        <begin position="836"/>
        <end position="883"/>
    </location>
</feature>
<evidence type="ECO:0000313" key="11">
    <source>
        <dbReference type="Proteomes" id="UP001145742"/>
    </source>
</evidence>
<reference evidence="10" key="1">
    <citation type="submission" date="2019-10" db="EMBL/GenBank/DDBJ databases">
        <authorList>
            <person name="Soares A.E.R."/>
            <person name="Aleixo A."/>
            <person name="Schneider P."/>
            <person name="Miyaki C.Y."/>
            <person name="Schneider M.P."/>
            <person name="Mello C."/>
            <person name="Vasconcelos A.T.R."/>
        </authorList>
    </citation>
    <scope>NUCLEOTIDE SEQUENCE</scope>
    <source>
        <tissue evidence="10">Muscle</tissue>
    </source>
</reference>
<evidence type="ECO:0000256" key="2">
    <source>
        <dbReference type="ARBA" id="ARBA00007332"/>
    </source>
</evidence>
<evidence type="ECO:0000256" key="1">
    <source>
        <dbReference type="ARBA" id="ARBA00004141"/>
    </source>
</evidence>
<evidence type="ECO:0000256" key="6">
    <source>
        <dbReference type="SAM" id="MobiDB-lite"/>
    </source>
</evidence>
<sequence>MESPAVTFTLAYVVFAVCFVFPPDEVRSAGLTVQSLLSAWLGSEDAAFVQYHLRRSTGTILAHSLLPLGYYLGMCFAAPEKHLCFFYLASKEWKTFFFFAVLLPAVTSALAYYWSRKGWNNHPLARTLAVHALPQSGWRAVASSINTEFRRIDKFATGAPGARVIVTDTWVIKVTTYCLHVAQQQDIHLTVTDSRQHELTPDSNVPVQFLTIRVASINPYVKAFDIRLNSTEYGELREKLRAPISNAANVVIHQSLSDLFLETFTSLVEINQTYQVPSTQELEPCIGCMQTIANIKLIKTCQEPNEGECQQCYCRPMWCLTCMGKWFASRQDQQHPETWLSSQVPFLCNIHTAGAKNRNVEAGIIQILWCLRNIIVNIQTTGWRAERETDEVVLRRRQKQINFGKNTLAYDRYIKEVPKNQRIPGVHPRTPNKFKKYSRRSWDQQIRLWKIALHAWDPPAEETWDLQPVSTEPSGSSQEWFCKDQDVSGSFVFDEKQKRNECEDECRQTDYTPESLTDSGHQEAFSKCSEWEAFGEDEVMTVQQGTEITSPQHPPRWAQARKRGADGKRRRQDEPESSVFEENKPQPAESRLDSFTTPEGPGPLSRCSDWGTAVEEDEMRSNVNKEIARYRRKLLINEFARERKSSSGSSDSKESTVTVELETDEVVLMRRQKQINYGKNTIAYDRYIKEVPSCPVDLGEMETESVGSNSTESQTSCQDNDDTCSGTPTKVRHVDYQAEGEFDLEVCLSEPLKEFDTCCWKINAIAFTFNCGSSASFPTANFLWIIKCRAILEIHVSETGRVNTWVIASIKVVEEWRKDLLMIFLVKARNKMSTSRECFEGQEEEEDKEEELEEEEEKEEEEKGWEEQQEDLPSPLRLHPDTR</sequence>
<feature type="chain" id="PRO_5045514398" description="Histone RNA hairpin-binding protein RNA-binding domain-containing protein" evidence="8">
    <location>
        <begin position="29"/>
        <end position="883"/>
    </location>
</feature>
<dbReference type="EMBL" id="WHWB01033560">
    <property type="protein sequence ID" value="KAJ7419004.1"/>
    <property type="molecule type" value="Genomic_DNA"/>
</dbReference>
<feature type="compositionally biased region" description="Basic and acidic residues" evidence="6">
    <location>
        <begin position="563"/>
        <end position="574"/>
    </location>
</feature>
<dbReference type="PANTHER" id="PTHR31322:SF2">
    <property type="entry name" value="E3 UBIQUITIN-PROTEIN LIGASE TM129"/>
    <property type="match status" value="1"/>
</dbReference>
<feature type="domain" description="Histone RNA hairpin-binding protein RNA-binding" evidence="9">
    <location>
        <begin position="664"/>
        <end position="693"/>
    </location>
</feature>
<feature type="signal peptide" evidence="8">
    <location>
        <begin position="1"/>
        <end position="28"/>
    </location>
</feature>
<keyword evidence="11" id="KW-1185">Reference proteome</keyword>
<dbReference type="InterPro" id="IPR018801">
    <property type="entry name" value="TM129"/>
</dbReference>
<dbReference type="InterPro" id="IPR029344">
    <property type="entry name" value="SLBP_RNA_bind"/>
</dbReference>
<evidence type="ECO:0000259" key="9">
    <source>
        <dbReference type="Pfam" id="PF15247"/>
    </source>
</evidence>
<evidence type="ECO:0000256" key="3">
    <source>
        <dbReference type="ARBA" id="ARBA00022692"/>
    </source>
</evidence>
<feature type="region of interest" description="Disordered" evidence="6">
    <location>
        <begin position="546"/>
        <end position="609"/>
    </location>
</feature>
<comment type="subcellular location">
    <subcellularLocation>
        <location evidence="1">Membrane</location>
        <topology evidence="1">Multi-pass membrane protein</topology>
    </subcellularLocation>
</comment>
<comment type="similarity">
    <text evidence="2">Belongs to the TMEM129 family.</text>
</comment>
<dbReference type="Proteomes" id="UP001145742">
    <property type="component" value="Unassembled WGS sequence"/>
</dbReference>